<evidence type="ECO:0000256" key="1">
    <source>
        <dbReference type="RuleBase" id="RU363015"/>
    </source>
</evidence>
<dbReference type="PANTHER" id="PTHR43393">
    <property type="entry name" value="CYTOKININ RIBOSIDE 5'-MONOPHOSPHATE PHOSPHORIBOHYDROLASE"/>
    <property type="match status" value="1"/>
</dbReference>
<dbReference type="PATRIC" id="fig|1619020.3.peg.295"/>
<comment type="caution">
    <text evidence="2">The sequence shown here is derived from an EMBL/GenBank/DDBJ whole genome shotgun (WGS) entry which is preliminary data.</text>
</comment>
<comment type="similarity">
    <text evidence="1">Belongs to the LOG family.</text>
</comment>
<dbReference type="InterPro" id="IPR005269">
    <property type="entry name" value="LOG"/>
</dbReference>
<accession>A0A0G0WL47</accession>
<dbReference type="EC" id="3.2.2.n1" evidence="1"/>
<protein>
    <recommendedName>
        <fullName evidence="1">Cytokinin riboside 5'-monophosphate phosphoribohydrolase</fullName>
        <ecNumber evidence="1">3.2.2.n1</ecNumber>
    </recommendedName>
</protein>
<dbReference type="Pfam" id="PF03641">
    <property type="entry name" value="Lysine_decarbox"/>
    <property type="match status" value="1"/>
</dbReference>
<dbReference type="SUPFAM" id="SSF102405">
    <property type="entry name" value="MCP/YpsA-like"/>
    <property type="match status" value="1"/>
</dbReference>
<dbReference type="Proteomes" id="UP000034380">
    <property type="component" value="Unassembled WGS sequence"/>
</dbReference>
<sequence length="240" mass="27186">MEEKDKGQMNLPASKLPEIKEEAKGDFRGSLHWRVLRIMSELIEGWQFLADFDKTVTFFGSARFKEGDRWYEEARKLGTMLAKEGLAVVTGGGPGIMEAGNKGAVEGNGESIGLNIKLPVEQRINPFVRKSTAFHYFFVRKLMLAYAARAYVFFPGGLGTLDEAFEILTLIQTKKISDKIPVVLIGKEFWSPIHSWLHEEMLGKLKTIDEADLNLYIIVDTAEEAFEVVKNAPPREEFYY</sequence>
<dbReference type="InterPro" id="IPR052341">
    <property type="entry name" value="LOG_family_nucleotidases"/>
</dbReference>
<keyword evidence="1" id="KW-0203">Cytokinin biosynthesis</keyword>
<evidence type="ECO:0000313" key="2">
    <source>
        <dbReference type="EMBL" id="KKS12802.1"/>
    </source>
</evidence>
<dbReference type="EMBL" id="LCBQ01000032">
    <property type="protein sequence ID" value="KKS12802.1"/>
    <property type="molecule type" value="Genomic_DNA"/>
</dbReference>
<evidence type="ECO:0000313" key="3">
    <source>
        <dbReference type="Proteomes" id="UP000034380"/>
    </source>
</evidence>
<dbReference type="GO" id="GO:0005829">
    <property type="term" value="C:cytosol"/>
    <property type="evidence" value="ECO:0007669"/>
    <property type="project" value="TreeGrafter"/>
</dbReference>
<dbReference type="AlphaFoldDB" id="A0A0G0WL47"/>
<dbReference type="InterPro" id="IPR031100">
    <property type="entry name" value="LOG_fam"/>
</dbReference>
<keyword evidence="1" id="KW-0378">Hydrolase</keyword>
<name>A0A0G0WL47_9BACT</name>
<dbReference type="GO" id="GO:0016787">
    <property type="term" value="F:hydrolase activity"/>
    <property type="evidence" value="ECO:0007669"/>
    <property type="project" value="UniProtKB-KW"/>
</dbReference>
<proteinExistence type="inferred from homology"/>
<gene>
    <name evidence="2" type="ORF">UU70_C0032G0011</name>
</gene>
<reference evidence="2 3" key="1">
    <citation type="journal article" date="2015" name="Nature">
        <title>rRNA introns, odd ribosomes, and small enigmatic genomes across a large radiation of phyla.</title>
        <authorList>
            <person name="Brown C.T."/>
            <person name="Hug L.A."/>
            <person name="Thomas B.C."/>
            <person name="Sharon I."/>
            <person name="Castelle C.J."/>
            <person name="Singh A."/>
            <person name="Wilkins M.J."/>
            <person name="Williams K.H."/>
            <person name="Banfield J.F."/>
        </authorList>
    </citation>
    <scope>NUCLEOTIDE SEQUENCE [LARGE SCALE GENOMIC DNA]</scope>
</reference>
<organism evidence="2 3">
    <name type="scientific">Candidatus Yanofskybacteria bacterium GW2011_GWA1_41_6</name>
    <dbReference type="NCBI Taxonomy" id="1619020"/>
    <lineage>
        <taxon>Bacteria</taxon>
        <taxon>Candidatus Yanofskyibacteriota</taxon>
    </lineage>
</organism>
<dbReference type="Gene3D" id="3.40.50.450">
    <property type="match status" value="1"/>
</dbReference>
<dbReference type="PANTHER" id="PTHR43393:SF3">
    <property type="entry name" value="LYSINE DECARBOXYLASE-LIKE PROTEIN"/>
    <property type="match status" value="1"/>
</dbReference>
<dbReference type="GO" id="GO:0009691">
    <property type="term" value="P:cytokinin biosynthetic process"/>
    <property type="evidence" value="ECO:0007669"/>
    <property type="project" value="UniProtKB-UniRule"/>
</dbReference>
<dbReference type="NCBIfam" id="TIGR00730">
    <property type="entry name" value="Rossman fold protein, TIGR00730 family"/>
    <property type="match status" value="1"/>
</dbReference>